<dbReference type="GO" id="GO:0016787">
    <property type="term" value="F:hydrolase activity"/>
    <property type="evidence" value="ECO:0007669"/>
    <property type="project" value="UniProtKB-KW"/>
</dbReference>
<dbReference type="SUPFAM" id="SSF56784">
    <property type="entry name" value="HAD-like"/>
    <property type="match status" value="1"/>
</dbReference>
<dbReference type="EMBL" id="JBHUDC010000008">
    <property type="protein sequence ID" value="MFD1514786.1"/>
    <property type="molecule type" value="Genomic_DNA"/>
</dbReference>
<dbReference type="RefSeq" id="WP_250874723.1">
    <property type="nucleotide sequence ID" value="NZ_JALXFV010000008.1"/>
</dbReference>
<proteinExistence type="predicted"/>
<protein>
    <submittedName>
        <fullName evidence="1">HAD family hydrolase</fullName>
        <ecNumber evidence="1">3.1.3.-</ecNumber>
    </submittedName>
</protein>
<name>A0ABD6AZD8_9EURY</name>
<dbReference type="InterPro" id="IPR036412">
    <property type="entry name" value="HAD-like_sf"/>
</dbReference>
<dbReference type="Proteomes" id="UP001597187">
    <property type="component" value="Unassembled WGS sequence"/>
</dbReference>
<dbReference type="Pfam" id="PF00702">
    <property type="entry name" value="Hydrolase"/>
    <property type="match status" value="1"/>
</dbReference>
<dbReference type="SFLD" id="SFLDG01129">
    <property type="entry name" value="C1.5:_HAD__Beta-PGM__Phosphata"/>
    <property type="match status" value="1"/>
</dbReference>
<sequence length="224" mass="24127">MSTAPLGFLFDLDETLVTYDPEPAGIFAATCRACGVATDDDDDLLSTFGTAIREHSTAFHHDPFLAATRHLVDTHDLSVTPERFTRTLLRTELDAMAVPDGVRETLTTLGRDAPVGVVTGGHGPVQRRKLDRAGLSGAVDLVVSPVEARAFKPDPALLRLAADTLPTDRYVVVGDSVEGDLEPALDLGYETVLVGSEDDRATHVLDSPAEVPRLVDLFARDRVR</sequence>
<keyword evidence="1" id="KW-0378">Hydrolase</keyword>
<dbReference type="AlphaFoldDB" id="A0ABD6AZD8"/>
<accession>A0ABD6AZD8</accession>
<gene>
    <name evidence="1" type="ORF">ACFSBT_16005</name>
</gene>
<reference evidence="1 2" key="1">
    <citation type="journal article" date="2019" name="Int. J. Syst. Evol. Microbiol.">
        <title>The Global Catalogue of Microorganisms (GCM) 10K type strain sequencing project: providing services to taxonomists for standard genome sequencing and annotation.</title>
        <authorList>
            <consortium name="The Broad Institute Genomics Platform"/>
            <consortium name="The Broad Institute Genome Sequencing Center for Infectious Disease"/>
            <person name="Wu L."/>
            <person name="Ma J."/>
        </authorList>
    </citation>
    <scope>NUCLEOTIDE SEQUENCE [LARGE SCALE GENOMIC DNA]</scope>
    <source>
        <strain evidence="1 2">CGMCC 1.12563</strain>
    </source>
</reference>
<keyword evidence="2" id="KW-1185">Reference proteome</keyword>
<organism evidence="1 2">
    <name type="scientific">Halomarina rubra</name>
    <dbReference type="NCBI Taxonomy" id="2071873"/>
    <lineage>
        <taxon>Archaea</taxon>
        <taxon>Methanobacteriati</taxon>
        <taxon>Methanobacteriota</taxon>
        <taxon>Stenosarchaea group</taxon>
        <taxon>Halobacteria</taxon>
        <taxon>Halobacteriales</taxon>
        <taxon>Natronomonadaceae</taxon>
        <taxon>Halomarina</taxon>
    </lineage>
</organism>
<dbReference type="PANTHER" id="PTHR43434:SF1">
    <property type="entry name" value="PHOSPHOGLYCOLATE PHOSPHATASE"/>
    <property type="match status" value="1"/>
</dbReference>
<dbReference type="InterPro" id="IPR023214">
    <property type="entry name" value="HAD_sf"/>
</dbReference>
<dbReference type="InterPro" id="IPR050155">
    <property type="entry name" value="HAD-like_hydrolase_sf"/>
</dbReference>
<comment type="caution">
    <text evidence="1">The sequence shown here is derived from an EMBL/GenBank/DDBJ whole genome shotgun (WGS) entry which is preliminary data.</text>
</comment>
<dbReference type="SFLD" id="SFLDS00003">
    <property type="entry name" value="Haloacid_Dehalogenase"/>
    <property type="match status" value="1"/>
</dbReference>
<dbReference type="Gene3D" id="3.40.50.1000">
    <property type="entry name" value="HAD superfamily/HAD-like"/>
    <property type="match status" value="1"/>
</dbReference>
<evidence type="ECO:0000313" key="2">
    <source>
        <dbReference type="Proteomes" id="UP001597187"/>
    </source>
</evidence>
<dbReference type="PANTHER" id="PTHR43434">
    <property type="entry name" value="PHOSPHOGLYCOLATE PHOSPHATASE"/>
    <property type="match status" value="1"/>
</dbReference>
<dbReference type="EC" id="3.1.3.-" evidence="1"/>
<evidence type="ECO:0000313" key="1">
    <source>
        <dbReference type="EMBL" id="MFD1514786.1"/>
    </source>
</evidence>